<reference evidence="1" key="2">
    <citation type="journal article" date="2022" name="New Phytol.">
        <title>Evolutionary transition to the ectomycorrhizal habit in the genomes of a hyperdiverse lineage of mushroom-forming fungi.</title>
        <authorList>
            <person name="Looney B."/>
            <person name="Miyauchi S."/>
            <person name="Morin E."/>
            <person name="Drula E."/>
            <person name="Courty P.E."/>
            <person name="Kohler A."/>
            <person name="Kuo A."/>
            <person name="LaButti K."/>
            <person name="Pangilinan J."/>
            <person name="Lipzen A."/>
            <person name="Riley R."/>
            <person name="Andreopoulos W."/>
            <person name="He G."/>
            <person name="Johnson J."/>
            <person name="Nolan M."/>
            <person name="Tritt A."/>
            <person name="Barry K.W."/>
            <person name="Grigoriev I.V."/>
            <person name="Nagy L.G."/>
            <person name="Hibbett D."/>
            <person name="Henrissat B."/>
            <person name="Matheny P.B."/>
            <person name="Labbe J."/>
            <person name="Martin F.M."/>
        </authorList>
    </citation>
    <scope>NUCLEOTIDE SEQUENCE</scope>
    <source>
        <strain evidence="1">FP105234-sp</strain>
    </source>
</reference>
<comment type="caution">
    <text evidence="1">The sequence shown here is derived from an EMBL/GenBank/DDBJ whole genome shotgun (WGS) entry which is preliminary data.</text>
</comment>
<feature type="non-terminal residue" evidence="1">
    <location>
        <position position="347"/>
    </location>
</feature>
<dbReference type="Proteomes" id="UP000814033">
    <property type="component" value="Unassembled WGS sequence"/>
</dbReference>
<protein>
    <submittedName>
        <fullName evidence="1">Kinase-like protein</fullName>
    </submittedName>
</protein>
<feature type="non-terminal residue" evidence="1">
    <location>
        <position position="1"/>
    </location>
</feature>
<proteinExistence type="predicted"/>
<organism evidence="1 2">
    <name type="scientific">Auriscalpium vulgare</name>
    <dbReference type="NCBI Taxonomy" id="40419"/>
    <lineage>
        <taxon>Eukaryota</taxon>
        <taxon>Fungi</taxon>
        <taxon>Dikarya</taxon>
        <taxon>Basidiomycota</taxon>
        <taxon>Agaricomycotina</taxon>
        <taxon>Agaricomycetes</taxon>
        <taxon>Russulales</taxon>
        <taxon>Auriscalpiaceae</taxon>
        <taxon>Auriscalpium</taxon>
    </lineage>
</organism>
<gene>
    <name evidence="1" type="ORF">FA95DRAFT_1463935</name>
</gene>
<accession>A0ACB8RSF7</accession>
<dbReference type="EMBL" id="MU275926">
    <property type="protein sequence ID" value="KAI0046418.1"/>
    <property type="molecule type" value="Genomic_DNA"/>
</dbReference>
<reference evidence="1" key="1">
    <citation type="submission" date="2021-02" db="EMBL/GenBank/DDBJ databases">
        <authorList>
            <consortium name="DOE Joint Genome Institute"/>
            <person name="Ahrendt S."/>
            <person name="Looney B.P."/>
            <person name="Miyauchi S."/>
            <person name="Morin E."/>
            <person name="Drula E."/>
            <person name="Courty P.E."/>
            <person name="Chicoki N."/>
            <person name="Fauchery L."/>
            <person name="Kohler A."/>
            <person name="Kuo A."/>
            <person name="Labutti K."/>
            <person name="Pangilinan J."/>
            <person name="Lipzen A."/>
            <person name="Riley R."/>
            <person name="Andreopoulos W."/>
            <person name="He G."/>
            <person name="Johnson J."/>
            <person name="Barry K.W."/>
            <person name="Grigoriev I.V."/>
            <person name="Nagy L."/>
            <person name="Hibbett D."/>
            <person name="Henrissat B."/>
            <person name="Matheny P.B."/>
            <person name="Labbe J."/>
            <person name="Martin F."/>
        </authorList>
    </citation>
    <scope>NUCLEOTIDE SEQUENCE</scope>
    <source>
        <strain evidence="1">FP105234-sp</strain>
    </source>
</reference>
<keyword evidence="2" id="KW-1185">Reference proteome</keyword>
<evidence type="ECO:0000313" key="1">
    <source>
        <dbReference type="EMBL" id="KAI0046418.1"/>
    </source>
</evidence>
<evidence type="ECO:0000313" key="2">
    <source>
        <dbReference type="Proteomes" id="UP000814033"/>
    </source>
</evidence>
<name>A0ACB8RSF7_9AGAM</name>
<sequence length="347" mass="38377">SRRSFTPLKVLVESPQGTAWLCHWHGHLQKPLPRRQSRISMSEGVRKTLVTVRYIKQLEPGVDFSAKRLDQLLKPLGMLPAHQNVLVIYDAFCRTLLSDTYLVFEPVEGNLAQLIRTRRGIPFSSGLVASIFIQTIRGLHHIHEHVSVHGDLQPANVMITTTGLHEDSSLSSETVSTPSKERDLTVTVKLSWPPSLGTDLDSTPSLGYYRAPEVLLAVSRPSQSSDMWAFGAIMMEVATLRPLFKSKSAFGYIGGITTARGYLRGMIEVLGDPDGGHGEDARGRPLGGGRAMWNQADLDISEPTSPQDLRTLVPPHIPNELVACISDVLKYDPATRFTVSECLHHQY</sequence>